<name>A0A397U8I4_9GLOM</name>
<evidence type="ECO:0000313" key="3">
    <source>
        <dbReference type="Proteomes" id="UP000266673"/>
    </source>
</evidence>
<gene>
    <name evidence="2" type="ORF">C2G38_2277035</name>
</gene>
<feature type="region of interest" description="Disordered" evidence="1">
    <location>
        <begin position="134"/>
        <end position="171"/>
    </location>
</feature>
<organism evidence="2 3">
    <name type="scientific">Gigaspora rosea</name>
    <dbReference type="NCBI Taxonomy" id="44941"/>
    <lineage>
        <taxon>Eukaryota</taxon>
        <taxon>Fungi</taxon>
        <taxon>Fungi incertae sedis</taxon>
        <taxon>Mucoromycota</taxon>
        <taxon>Glomeromycotina</taxon>
        <taxon>Glomeromycetes</taxon>
        <taxon>Diversisporales</taxon>
        <taxon>Gigasporaceae</taxon>
        <taxon>Gigaspora</taxon>
    </lineage>
</organism>
<feature type="region of interest" description="Disordered" evidence="1">
    <location>
        <begin position="81"/>
        <end position="119"/>
    </location>
</feature>
<feature type="compositionally biased region" description="Polar residues" evidence="1">
    <location>
        <begin position="91"/>
        <end position="108"/>
    </location>
</feature>
<keyword evidence="3" id="KW-1185">Reference proteome</keyword>
<comment type="caution">
    <text evidence="2">The sequence shown here is derived from an EMBL/GenBank/DDBJ whole genome shotgun (WGS) entry which is preliminary data.</text>
</comment>
<protein>
    <submittedName>
        <fullName evidence="2">Uncharacterized protein</fullName>
    </submittedName>
</protein>
<evidence type="ECO:0000313" key="2">
    <source>
        <dbReference type="EMBL" id="RIB06570.1"/>
    </source>
</evidence>
<proteinExistence type="predicted"/>
<sequence length="374" mass="43494">MKSMRFSFLVFPLVHKLLFFFINQNMLLEHEVFLYQSMSFFYQSTSFFYQSMVSFFFRTQVFEIYRKFFFFMSSKSKKRKTVQKKPKRQGSVETNEASLETPTATDLTSSHEIDTQSSSSEICISLVSKDIPGQSLEDKEEQSPTFTEPEYNVKWPNQPQSYNDLSDSSVEDCNELQQSKTSVWSNQKKSSVYSPLSEENNYHDDQLQQLEVKTKCRSKRNDIAASIRHTLFSVFNEENLDRIDSNISPIKLAEWKSSLKTKAAYEKLFKDQQILLKIGYTVFKQYENKELPPLHCAFILSICDILLNPKSLSIKCNDKSVMRRVDAFLRAFESKNPITPQIMLEIAEAKANELEIKLKNQKSNNENESFSSSV</sequence>
<feature type="compositionally biased region" description="Polar residues" evidence="1">
    <location>
        <begin position="155"/>
        <end position="168"/>
    </location>
</feature>
<accession>A0A397U8I4</accession>
<dbReference type="OrthoDB" id="2438260at2759"/>
<dbReference type="Proteomes" id="UP000266673">
    <property type="component" value="Unassembled WGS sequence"/>
</dbReference>
<dbReference type="AlphaFoldDB" id="A0A397U8I4"/>
<reference evidence="2 3" key="1">
    <citation type="submission" date="2018-06" db="EMBL/GenBank/DDBJ databases">
        <title>Comparative genomics reveals the genomic features of Rhizophagus irregularis, R. cerebriforme, R. diaphanum and Gigaspora rosea, and their symbiotic lifestyle signature.</title>
        <authorList>
            <person name="Morin E."/>
            <person name="San Clemente H."/>
            <person name="Chen E.C.H."/>
            <person name="De La Providencia I."/>
            <person name="Hainaut M."/>
            <person name="Kuo A."/>
            <person name="Kohler A."/>
            <person name="Murat C."/>
            <person name="Tang N."/>
            <person name="Roy S."/>
            <person name="Loubradou J."/>
            <person name="Henrissat B."/>
            <person name="Grigoriev I.V."/>
            <person name="Corradi N."/>
            <person name="Roux C."/>
            <person name="Martin F.M."/>
        </authorList>
    </citation>
    <scope>NUCLEOTIDE SEQUENCE [LARGE SCALE GENOMIC DNA]</scope>
    <source>
        <strain evidence="2 3">DAOM 194757</strain>
    </source>
</reference>
<dbReference type="EMBL" id="QKWP01001792">
    <property type="protein sequence ID" value="RIB06570.1"/>
    <property type="molecule type" value="Genomic_DNA"/>
</dbReference>
<evidence type="ECO:0000256" key="1">
    <source>
        <dbReference type="SAM" id="MobiDB-lite"/>
    </source>
</evidence>